<name>A0A2S8GJW5_9BACT</name>
<feature type="region of interest" description="Disordered" evidence="1">
    <location>
        <begin position="84"/>
        <end position="106"/>
    </location>
</feature>
<feature type="signal peptide" evidence="2">
    <location>
        <begin position="1"/>
        <end position="20"/>
    </location>
</feature>
<dbReference type="RefSeq" id="WP_105336907.1">
    <property type="nucleotide sequence ID" value="NZ_PUHZ01000018.1"/>
</dbReference>
<feature type="compositionally biased region" description="Polar residues" evidence="1">
    <location>
        <begin position="194"/>
        <end position="205"/>
    </location>
</feature>
<comment type="caution">
    <text evidence="3">The sequence shown here is derived from an EMBL/GenBank/DDBJ whole genome shotgun (WGS) entry which is preliminary data.</text>
</comment>
<feature type="compositionally biased region" description="Low complexity" evidence="1">
    <location>
        <begin position="167"/>
        <end position="184"/>
    </location>
</feature>
<feature type="compositionally biased region" description="Low complexity" evidence="1">
    <location>
        <begin position="137"/>
        <end position="150"/>
    </location>
</feature>
<reference evidence="3 4" key="1">
    <citation type="submission" date="2018-02" db="EMBL/GenBank/DDBJ databases">
        <title>Comparative genomes isolates from brazilian mangrove.</title>
        <authorList>
            <person name="Araujo J.E."/>
            <person name="Taketani R.G."/>
            <person name="Silva M.C.P."/>
            <person name="Loureco M.V."/>
            <person name="Andreote F.D."/>
        </authorList>
    </citation>
    <scope>NUCLEOTIDE SEQUENCE [LARGE SCALE GENOMIC DNA]</scope>
    <source>
        <strain evidence="3 4">Nap-Phe MGV</strain>
    </source>
</reference>
<feature type="compositionally biased region" description="Polar residues" evidence="1">
    <location>
        <begin position="518"/>
        <end position="528"/>
    </location>
</feature>
<feature type="region of interest" description="Disordered" evidence="1">
    <location>
        <begin position="126"/>
        <end position="262"/>
    </location>
</feature>
<feature type="region of interest" description="Disordered" evidence="1">
    <location>
        <begin position="518"/>
        <end position="617"/>
    </location>
</feature>
<evidence type="ECO:0000256" key="1">
    <source>
        <dbReference type="SAM" id="MobiDB-lite"/>
    </source>
</evidence>
<gene>
    <name evidence="3" type="ORF">C5Y93_18390</name>
</gene>
<evidence type="ECO:0000256" key="2">
    <source>
        <dbReference type="SAM" id="SignalP"/>
    </source>
</evidence>
<feature type="compositionally biased region" description="Low complexity" evidence="1">
    <location>
        <begin position="563"/>
        <end position="576"/>
    </location>
</feature>
<sequence>MSRATSLLLRFTMLALAVNAGCAFPFFRSKDKSLDEVVTVEAMSEQEAEAAMAAAAETPQPSSDAGEKPMPPIARFFGGLFGRGKQETPAAPKSTIPVPNEAPRSSVANQIQPKIEFNNTEAVGAGVVPASTPKPSPAAEVGSVAGSGASKFSTPTAPTAKPQASETVAPPAVATAPQGTATPPMNDAAAKPTYASQSPRSQGGSLTAALRSALDEASKDGLAQEAPAQTSSAYAAAAQPNPATMAAPATTPNDTQIVDLSSSPIGATKPTVKPAVPVAQTVENPTIGSSQIVNVAPRIDNNPLRSDVSTSGTRMVELTTQPIGARAETPQVVYPTKNKQPAVESTESTTLVAFQSHVHAGASIVNQLKQSRRVNEYRDMYEGETPASPAAQSAAAAVQAVPSPAIPTPSRATVVAAVPSTLPPQVETPVEQPAPSLPPQSQASVPPRISPQPRPAVVAATPTPQPTPTPVEIAVPVQPATPPQPAMAATAPLANPATINPPTPTVMLPESQYKSARSETLAQLTPSAPGSEGALEQPGTEPVELPAASIHDEADSQLTATHPNPVRAVPRVATPPQTAGTPSAPRVASRPTTTEVEPLLLPSQTISSAKVSPLDSPKLAPVVTVEEYRRMQQMRRNQQSTQRY</sequence>
<dbReference type="AlphaFoldDB" id="A0A2S8GJW5"/>
<dbReference type="Proteomes" id="UP000237819">
    <property type="component" value="Unassembled WGS sequence"/>
</dbReference>
<keyword evidence="2" id="KW-0732">Signal</keyword>
<accession>A0A2S8GJW5</accession>
<feature type="region of interest" description="Disordered" evidence="1">
    <location>
        <begin position="425"/>
        <end position="468"/>
    </location>
</feature>
<protein>
    <submittedName>
        <fullName evidence="3">Uncharacterized protein</fullName>
    </submittedName>
</protein>
<organism evidence="3 4">
    <name type="scientific">Blastopirellula marina</name>
    <dbReference type="NCBI Taxonomy" id="124"/>
    <lineage>
        <taxon>Bacteria</taxon>
        <taxon>Pseudomonadati</taxon>
        <taxon>Planctomycetota</taxon>
        <taxon>Planctomycetia</taxon>
        <taxon>Pirellulales</taxon>
        <taxon>Pirellulaceae</taxon>
        <taxon>Blastopirellula</taxon>
    </lineage>
</organism>
<feature type="chain" id="PRO_5015392435" evidence="2">
    <location>
        <begin position="21"/>
        <end position="644"/>
    </location>
</feature>
<feature type="compositionally biased region" description="Low complexity" evidence="1">
    <location>
        <begin position="226"/>
        <end position="255"/>
    </location>
</feature>
<feature type="compositionally biased region" description="Polar residues" evidence="1">
    <location>
        <begin position="151"/>
        <end position="166"/>
    </location>
</feature>
<proteinExistence type="predicted"/>
<evidence type="ECO:0000313" key="4">
    <source>
        <dbReference type="Proteomes" id="UP000237819"/>
    </source>
</evidence>
<dbReference type="EMBL" id="PUHZ01000018">
    <property type="protein sequence ID" value="PQO44733.1"/>
    <property type="molecule type" value="Genomic_DNA"/>
</dbReference>
<dbReference type="OrthoDB" id="9829535at2"/>
<evidence type="ECO:0000313" key="3">
    <source>
        <dbReference type="EMBL" id="PQO44733.1"/>
    </source>
</evidence>
<feature type="region of interest" description="Disordered" evidence="1">
    <location>
        <begin position="49"/>
        <end position="72"/>
    </location>
</feature>